<evidence type="ECO:0000313" key="4">
    <source>
        <dbReference type="EMBL" id="KAJ8424623.1"/>
    </source>
</evidence>
<proteinExistence type="predicted"/>
<protein>
    <submittedName>
        <fullName evidence="4">Uncharacterized protein</fullName>
    </submittedName>
</protein>
<evidence type="ECO:0000256" key="3">
    <source>
        <dbReference type="SAM" id="MobiDB-lite"/>
    </source>
</evidence>
<gene>
    <name evidence="4" type="ORF">Cgig2_034189</name>
</gene>
<keyword evidence="5" id="KW-1185">Reference proteome</keyword>
<evidence type="ECO:0000256" key="1">
    <source>
        <dbReference type="ARBA" id="ARBA00022441"/>
    </source>
</evidence>
<evidence type="ECO:0000313" key="5">
    <source>
        <dbReference type="Proteomes" id="UP001153076"/>
    </source>
</evidence>
<accession>A0A9Q1JM53</accession>
<dbReference type="AlphaFoldDB" id="A0A9Q1JM53"/>
<feature type="region of interest" description="Disordered" evidence="3">
    <location>
        <begin position="149"/>
        <end position="180"/>
    </location>
</feature>
<keyword evidence="2" id="KW-0677">Repeat</keyword>
<dbReference type="Pfam" id="PF01344">
    <property type="entry name" value="Kelch_1"/>
    <property type="match status" value="1"/>
</dbReference>
<organism evidence="4 5">
    <name type="scientific">Carnegiea gigantea</name>
    <dbReference type="NCBI Taxonomy" id="171969"/>
    <lineage>
        <taxon>Eukaryota</taxon>
        <taxon>Viridiplantae</taxon>
        <taxon>Streptophyta</taxon>
        <taxon>Embryophyta</taxon>
        <taxon>Tracheophyta</taxon>
        <taxon>Spermatophyta</taxon>
        <taxon>Magnoliopsida</taxon>
        <taxon>eudicotyledons</taxon>
        <taxon>Gunneridae</taxon>
        <taxon>Pentapetalae</taxon>
        <taxon>Caryophyllales</taxon>
        <taxon>Cactineae</taxon>
        <taxon>Cactaceae</taxon>
        <taxon>Cactoideae</taxon>
        <taxon>Echinocereeae</taxon>
        <taxon>Carnegiea</taxon>
    </lineage>
</organism>
<dbReference type="EMBL" id="JAKOGI010001634">
    <property type="protein sequence ID" value="KAJ8424623.1"/>
    <property type="molecule type" value="Genomic_DNA"/>
</dbReference>
<dbReference type="OrthoDB" id="45365at2759"/>
<dbReference type="InterPro" id="IPR006652">
    <property type="entry name" value="Kelch_1"/>
</dbReference>
<comment type="caution">
    <text evidence="4">The sequence shown here is derived from an EMBL/GenBank/DDBJ whole genome shotgun (WGS) entry which is preliminary data.</text>
</comment>
<dbReference type="Proteomes" id="UP001153076">
    <property type="component" value="Unassembled WGS sequence"/>
</dbReference>
<keyword evidence="1" id="KW-0880">Kelch repeat</keyword>
<dbReference type="SUPFAM" id="SSF117281">
    <property type="entry name" value="Kelch motif"/>
    <property type="match status" value="1"/>
</dbReference>
<name>A0A9Q1JM53_9CARY</name>
<reference evidence="4" key="1">
    <citation type="submission" date="2022-04" db="EMBL/GenBank/DDBJ databases">
        <title>Carnegiea gigantea Genome sequencing and assembly v2.</title>
        <authorList>
            <person name="Copetti D."/>
            <person name="Sanderson M.J."/>
            <person name="Burquez A."/>
            <person name="Wojciechowski M.F."/>
        </authorList>
    </citation>
    <scope>NUCLEOTIDE SEQUENCE</scope>
    <source>
        <strain evidence="4">SGP5-SGP5p</strain>
        <tissue evidence="4">Aerial part</tissue>
    </source>
</reference>
<dbReference type="Gene3D" id="2.120.10.80">
    <property type="entry name" value="Kelch-type beta propeller"/>
    <property type="match status" value="1"/>
</dbReference>
<dbReference type="PANTHER" id="PTHR46344">
    <property type="entry name" value="OS02G0202900 PROTEIN"/>
    <property type="match status" value="1"/>
</dbReference>
<dbReference type="PANTHER" id="PTHR46344:SF27">
    <property type="entry name" value="KELCH REPEAT SUPERFAMILY PROTEIN"/>
    <property type="match status" value="1"/>
</dbReference>
<dbReference type="InterPro" id="IPR015915">
    <property type="entry name" value="Kelch-typ_b-propeller"/>
</dbReference>
<evidence type="ECO:0000256" key="2">
    <source>
        <dbReference type="ARBA" id="ARBA00022737"/>
    </source>
</evidence>
<sequence length="531" mass="59414">MRLEEPIVELVEIWKNLVTKTKGKGRSSAVSTSSSNSDSVVPISMVARGLPRSSTSTSSELLLSSTSASKFAIPSPSELLLPSSSRLTAGDTVPLLICAYDIFTQEMTWYAVDIVHNHSQFTLPCSTNFGHRDSFASFGHEDSTKHGVEKCYTTHGGGDSSGSSRSEDSSDTSGLKNSPPQYWHMRKNCLIGSVAPIVSVYEDSNNNQSWAVLGDDKLYRIASSINDPYVKNWMTEDVSCFDLSKGSWYPCAPMSFKRTRPHTWVLGGKIYVLGGVLDDSTKALCEVYDPKVEKWITLPDPTCSRDPYLYDDMFTAASVERLTDSMFIYVGFISRGELYLLDLSENRWISLGNDHDFEGCYGTQITAVGFTLFWFSHESFLCAYDIPTRTRARSLDTICSLLFPQCPIDPYFGIEPSLIHIGQDMFCYLYIRPPYDDPSELDPIQLSRGPVSRYSQLHCFKFRATFAEPFLHISSVSCQSYIVEADVFLNAAVVAICGPEVPSFKDFSPWEPRLHTLLLMPLRIFILQKDP</sequence>